<dbReference type="PRINTS" id="PR00285">
    <property type="entry name" value="SCORPNTOXIN"/>
</dbReference>
<keyword evidence="5" id="KW-0528">Neurotoxin</keyword>
<keyword evidence="3" id="KW-1015">Disulfide bond</keyword>
<reference evidence="5" key="1">
    <citation type="journal article" date="2010" name="Mol. Biol. Evol.">
        <title>Positions under positive selection--key for selectivity and potency of scorpion alpha-toxins.</title>
        <authorList>
            <person name="Weinberger H."/>
            <person name="Moran Y."/>
            <person name="Gordon D."/>
            <person name="Turkov M."/>
            <person name="Kahn R."/>
            <person name="Gurevitz M."/>
        </authorList>
    </citation>
    <scope>NUCLEOTIDE SEQUENCE</scope>
</reference>
<evidence type="ECO:0000256" key="2">
    <source>
        <dbReference type="ARBA" id="ARBA00022525"/>
    </source>
</evidence>
<evidence type="ECO:0000259" key="4">
    <source>
        <dbReference type="PROSITE" id="PS51863"/>
    </source>
</evidence>
<sequence>MISLALVLMTGVECARDGYIAQPHNCVYPCIPLSPGCDNLCKENGATSGKCSFLLESGLACWCVALPDNVPIKIEGQKCTR</sequence>
<dbReference type="GO" id="GO:0090729">
    <property type="term" value="F:toxin activity"/>
    <property type="evidence" value="ECO:0007669"/>
    <property type="project" value="InterPro"/>
</dbReference>
<dbReference type="Gene3D" id="3.30.30.10">
    <property type="entry name" value="Knottin, scorpion toxin-like"/>
    <property type="match status" value="1"/>
</dbReference>
<dbReference type="InterPro" id="IPR036574">
    <property type="entry name" value="Scorpion_toxin-like_sf"/>
</dbReference>
<dbReference type="SMART" id="SM00505">
    <property type="entry name" value="Knot1"/>
    <property type="match status" value="1"/>
</dbReference>
<dbReference type="CDD" id="cd23106">
    <property type="entry name" value="neurotoxins_LC_scorpion"/>
    <property type="match status" value="1"/>
</dbReference>
<dbReference type="InterPro" id="IPR002061">
    <property type="entry name" value="Scorpion_toxinL/defensin"/>
</dbReference>
<proteinExistence type="evidence at transcript level"/>
<dbReference type="GO" id="GO:0019871">
    <property type="term" value="F:sodium channel inhibitor activity"/>
    <property type="evidence" value="ECO:0007669"/>
    <property type="project" value="InterPro"/>
</dbReference>
<dbReference type="GO" id="GO:0006952">
    <property type="term" value="P:defense response"/>
    <property type="evidence" value="ECO:0007669"/>
    <property type="project" value="InterPro"/>
</dbReference>
<dbReference type="Pfam" id="PF00537">
    <property type="entry name" value="Toxin_3"/>
    <property type="match status" value="1"/>
</dbReference>
<dbReference type="InterPro" id="IPR044062">
    <property type="entry name" value="LCN-type_CS_alpha_beta_dom"/>
</dbReference>
<evidence type="ECO:0000256" key="3">
    <source>
        <dbReference type="ARBA" id="ARBA00023157"/>
    </source>
</evidence>
<evidence type="ECO:0000313" key="5">
    <source>
        <dbReference type="EMBL" id="ADE42766.1"/>
    </source>
</evidence>
<protein>
    <submittedName>
        <fullName evidence="5">Alpha-neurotoxin 10</fullName>
    </submittedName>
</protein>
<dbReference type="SUPFAM" id="SSF57095">
    <property type="entry name" value="Scorpion toxin-like"/>
    <property type="match status" value="1"/>
</dbReference>
<dbReference type="InterPro" id="IPR018218">
    <property type="entry name" value="Scorpion_toxinL"/>
</dbReference>
<keyword evidence="5" id="KW-0800">Toxin</keyword>
<dbReference type="EMBL" id="GQ335454">
    <property type="protein sequence ID" value="ADE42766.1"/>
    <property type="molecule type" value="mRNA"/>
</dbReference>
<organism evidence="5">
    <name type="scientific">Androctonus mauritanicus mauritanicus</name>
    <name type="common">Scorpion</name>
    <dbReference type="NCBI Taxonomy" id="6860"/>
    <lineage>
        <taxon>Eukaryota</taxon>
        <taxon>Metazoa</taxon>
        <taxon>Ecdysozoa</taxon>
        <taxon>Arthropoda</taxon>
        <taxon>Chelicerata</taxon>
        <taxon>Arachnida</taxon>
        <taxon>Scorpiones</taxon>
        <taxon>Buthida</taxon>
        <taxon>Buthoidea</taxon>
        <taxon>Buthidae</taxon>
        <taxon>Androctonus</taxon>
    </lineage>
</organism>
<evidence type="ECO:0000256" key="1">
    <source>
        <dbReference type="ARBA" id="ARBA00004613"/>
    </source>
</evidence>
<dbReference type="AlphaFoldDB" id="D5HR54"/>
<keyword evidence="2" id="KW-0964">Secreted</keyword>
<feature type="domain" description="LCN-type CS-alpha/beta" evidence="4">
    <location>
        <begin position="16"/>
        <end position="80"/>
    </location>
</feature>
<accession>D5HR54</accession>
<dbReference type="PROSITE" id="PS51863">
    <property type="entry name" value="LCN_CSAB"/>
    <property type="match status" value="1"/>
</dbReference>
<dbReference type="GO" id="GO:0005576">
    <property type="term" value="C:extracellular region"/>
    <property type="evidence" value="ECO:0007669"/>
    <property type="project" value="UniProtKB-SubCell"/>
</dbReference>
<dbReference type="InterPro" id="IPR003614">
    <property type="entry name" value="Knottins"/>
</dbReference>
<comment type="subcellular location">
    <subcellularLocation>
        <location evidence="1">Secreted</location>
    </subcellularLocation>
</comment>
<name>D5HR54_ANDMA</name>